<evidence type="ECO:0000313" key="2">
    <source>
        <dbReference type="EMBL" id="KAF0758533.1"/>
    </source>
</evidence>
<name>A0A6G0YMQ6_APHCR</name>
<keyword evidence="3" id="KW-1185">Reference proteome</keyword>
<dbReference type="AlphaFoldDB" id="A0A6G0YMQ6"/>
<dbReference type="EMBL" id="VUJU01003270">
    <property type="protein sequence ID" value="KAF0758533.1"/>
    <property type="molecule type" value="Genomic_DNA"/>
</dbReference>
<accession>A0A6G0YMQ6</accession>
<organism evidence="2 3">
    <name type="scientific">Aphis craccivora</name>
    <name type="common">Cowpea aphid</name>
    <dbReference type="NCBI Taxonomy" id="307492"/>
    <lineage>
        <taxon>Eukaryota</taxon>
        <taxon>Metazoa</taxon>
        <taxon>Ecdysozoa</taxon>
        <taxon>Arthropoda</taxon>
        <taxon>Hexapoda</taxon>
        <taxon>Insecta</taxon>
        <taxon>Pterygota</taxon>
        <taxon>Neoptera</taxon>
        <taxon>Paraneoptera</taxon>
        <taxon>Hemiptera</taxon>
        <taxon>Sternorrhyncha</taxon>
        <taxon>Aphidomorpha</taxon>
        <taxon>Aphidoidea</taxon>
        <taxon>Aphididae</taxon>
        <taxon>Aphidini</taxon>
        <taxon>Aphis</taxon>
        <taxon>Aphis</taxon>
    </lineage>
</organism>
<keyword evidence="1" id="KW-0472">Membrane</keyword>
<keyword evidence="1" id="KW-1133">Transmembrane helix</keyword>
<gene>
    <name evidence="2" type="ORF">FWK35_00009228</name>
</gene>
<dbReference type="Proteomes" id="UP000478052">
    <property type="component" value="Unassembled WGS sequence"/>
</dbReference>
<keyword evidence="1" id="KW-0812">Transmembrane</keyword>
<evidence type="ECO:0000256" key="1">
    <source>
        <dbReference type="SAM" id="Phobius"/>
    </source>
</evidence>
<proteinExistence type="predicted"/>
<feature type="non-terminal residue" evidence="2">
    <location>
        <position position="1"/>
    </location>
</feature>
<sequence length="114" mass="13196">VIYCCMVLYRLTTDIFPIMIYFIGFIWFFSVNNCLIIEFYTTLQIVILSKVARDLFTRYKLTAINCRVTNYPLSIDGTPLFDSINLHKSIAVNSSNLTYHGLEDFGGEDDLPQY</sequence>
<comment type="caution">
    <text evidence="2">The sequence shown here is derived from an EMBL/GenBank/DDBJ whole genome shotgun (WGS) entry which is preliminary data.</text>
</comment>
<reference evidence="2 3" key="1">
    <citation type="submission" date="2019-08" db="EMBL/GenBank/DDBJ databases">
        <title>Whole genome of Aphis craccivora.</title>
        <authorList>
            <person name="Voronova N.V."/>
            <person name="Shulinski R.S."/>
            <person name="Bandarenka Y.V."/>
            <person name="Zhorov D.G."/>
            <person name="Warner D."/>
        </authorList>
    </citation>
    <scope>NUCLEOTIDE SEQUENCE [LARGE SCALE GENOMIC DNA]</scope>
    <source>
        <strain evidence="2">180601</strain>
        <tissue evidence="2">Whole Body</tissue>
    </source>
</reference>
<feature type="transmembrane region" description="Helical" evidence="1">
    <location>
        <begin position="18"/>
        <end position="40"/>
    </location>
</feature>
<protein>
    <submittedName>
        <fullName evidence="2">THAP-type domain-containing protein</fullName>
    </submittedName>
</protein>
<evidence type="ECO:0000313" key="3">
    <source>
        <dbReference type="Proteomes" id="UP000478052"/>
    </source>
</evidence>